<dbReference type="CDD" id="cd09272">
    <property type="entry name" value="RNase_HI_RT_Ty1"/>
    <property type="match status" value="1"/>
</dbReference>
<feature type="compositionally biased region" description="Pro residues" evidence="1">
    <location>
        <begin position="412"/>
        <end position="430"/>
    </location>
</feature>
<dbReference type="Pfam" id="PF07727">
    <property type="entry name" value="RVT_2"/>
    <property type="match status" value="1"/>
</dbReference>
<gene>
    <name evidence="3" type="ORF">Tci_046608</name>
</gene>
<dbReference type="EMBL" id="BKCJ010006921">
    <property type="protein sequence ID" value="GEU74630.1"/>
    <property type="molecule type" value="Genomic_DNA"/>
</dbReference>
<dbReference type="PANTHER" id="PTHR11439:SF486">
    <property type="entry name" value="RLK (RECEPTOR-LIKE KINASE) PROTEIN, PUTATIVE-RELATED"/>
    <property type="match status" value="1"/>
</dbReference>
<organism evidence="3">
    <name type="scientific">Tanacetum cinerariifolium</name>
    <name type="common">Dalmatian daisy</name>
    <name type="synonym">Chrysanthemum cinerariifolium</name>
    <dbReference type="NCBI Taxonomy" id="118510"/>
    <lineage>
        <taxon>Eukaryota</taxon>
        <taxon>Viridiplantae</taxon>
        <taxon>Streptophyta</taxon>
        <taxon>Embryophyta</taxon>
        <taxon>Tracheophyta</taxon>
        <taxon>Spermatophyta</taxon>
        <taxon>Magnoliopsida</taxon>
        <taxon>eudicotyledons</taxon>
        <taxon>Gunneridae</taxon>
        <taxon>Pentapetalae</taxon>
        <taxon>asterids</taxon>
        <taxon>campanulids</taxon>
        <taxon>Asterales</taxon>
        <taxon>Asteraceae</taxon>
        <taxon>Asteroideae</taxon>
        <taxon>Anthemideae</taxon>
        <taxon>Anthemidinae</taxon>
        <taxon>Tanacetum</taxon>
    </lineage>
</organism>
<protein>
    <submittedName>
        <fullName evidence="3">Uncharacterized mitochondrial protein AtMg00810-like</fullName>
    </submittedName>
</protein>
<evidence type="ECO:0000256" key="1">
    <source>
        <dbReference type="SAM" id="MobiDB-lite"/>
    </source>
</evidence>
<proteinExistence type="predicted"/>
<dbReference type="PANTHER" id="PTHR11439">
    <property type="entry name" value="GAG-POL-RELATED RETROTRANSPOSON"/>
    <property type="match status" value="1"/>
</dbReference>
<feature type="domain" description="Reverse transcriptase Ty1/copia-type" evidence="2">
    <location>
        <begin position="155"/>
        <end position="219"/>
    </location>
</feature>
<name>A0A6L2MLN9_TANCI</name>
<evidence type="ECO:0000313" key="3">
    <source>
        <dbReference type="EMBL" id="GEU74630.1"/>
    </source>
</evidence>
<dbReference type="InterPro" id="IPR013103">
    <property type="entry name" value="RVT_2"/>
</dbReference>
<accession>A0A6L2MLN9</accession>
<evidence type="ECO:0000259" key="2">
    <source>
        <dbReference type="Pfam" id="PF07727"/>
    </source>
</evidence>
<feature type="region of interest" description="Disordered" evidence="1">
    <location>
        <begin position="406"/>
        <end position="438"/>
    </location>
</feature>
<comment type="caution">
    <text evidence="3">The sequence shown here is derived from an EMBL/GenBank/DDBJ whole genome shotgun (WGS) entry which is preliminary data.</text>
</comment>
<reference evidence="3" key="1">
    <citation type="journal article" date="2019" name="Sci. Rep.">
        <title>Draft genome of Tanacetum cinerariifolium, the natural source of mosquito coil.</title>
        <authorList>
            <person name="Yamashiro T."/>
            <person name="Shiraishi A."/>
            <person name="Satake H."/>
            <person name="Nakayama K."/>
        </authorList>
    </citation>
    <scope>NUCLEOTIDE SEQUENCE</scope>
</reference>
<sequence>MLNLDNESLKDEVSNLKKFIEKWTSNKVTLDQLLTEQVLGNIIRALGGCGKKETISSKDVLFTNGEKSPYKTSPDVTFDNKVFNVIREEMEETFHLTFNEVDEVITQTSTKGDGINFNANRSFHDDEFSVPRKTPTQCTGMMTVYLMYESSEFINYVCKLDKALYRLKQAPKAWDEALSKFLIEHKFLRGSIDNTLCIYKTKSDVKTVLIYLDGIIFRCQANSKESHLVAVKRIFTYLKGTPNLDRKSTSRVVKILGGKLVCWSAKKQNSMAMSSAEAGYVKASGAIAMLNNSVLHSRTKHIDIRRSKSKKTITRTYHAEEPVTTTDTTKGLDATESAAELANQPSTAATEKAKIDDDAKITFMGATYLDHIKEEADSNVESMLDEEIQSISGDDDKELGDSRNELFVVDKGPPPAGPSPPNNNGPPPVVRPNGLAPRSMEDLCQPSIHGRSGPIALIPIQAMDFRLRHHMIQQQNGVSNDTLRLSLFPYSLMHHATAWHRDTINVVAGGNFMQKTPEECYELIENMTAHHNHWNISVTHDETSRNISSTTTTESPEVVRQLEMINKIF</sequence>
<dbReference type="AlphaFoldDB" id="A0A6L2MLN9"/>